<keyword evidence="1" id="KW-0732">Signal</keyword>
<gene>
    <name evidence="2" type="ORF">ABB55_07220</name>
</gene>
<dbReference type="EMBL" id="LJYW01000001">
    <property type="protein sequence ID" value="KPL52044.1"/>
    <property type="molecule type" value="Genomic_DNA"/>
</dbReference>
<protein>
    <submittedName>
        <fullName evidence="2">Uncharacterized protein</fullName>
    </submittedName>
</protein>
<evidence type="ECO:0000313" key="3">
    <source>
        <dbReference type="Proteomes" id="UP000048984"/>
    </source>
</evidence>
<sequence length="169" mass="18282">MMRSGVAALLAVLVLSGPPAAALDPTSAFSNPDFQPVDLDGFIAGRNALRFRKGPNFFRPLDPVVVMGTLKRPPFLWPAGAPYYEESARLNEIPTPPTARYGLEVTSRAGRTVIFHLQDMTAASIMAEIARDGTQCCIGKPVRIWARSAYITKDGRHGFMAIGVATHAK</sequence>
<feature type="chain" id="PRO_5006131561" evidence="1">
    <location>
        <begin position="22"/>
        <end position="169"/>
    </location>
</feature>
<dbReference type="AlphaFoldDB" id="A0A0P6VIS1"/>
<dbReference type="Proteomes" id="UP000048984">
    <property type="component" value="Unassembled WGS sequence"/>
</dbReference>
<keyword evidence="3" id="KW-1185">Reference proteome</keyword>
<comment type="caution">
    <text evidence="2">The sequence shown here is derived from an EMBL/GenBank/DDBJ whole genome shotgun (WGS) entry which is preliminary data.</text>
</comment>
<reference evidence="2 3" key="1">
    <citation type="submission" date="2015-09" db="EMBL/GenBank/DDBJ databases">
        <authorList>
            <person name="Jackson K.R."/>
            <person name="Lunt B.L."/>
            <person name="Fisher J.N.B."/>
            <person name="Gardner A.V."/>
            <person name="Bailey M.E."/>
            <person name="Deus L.M."/>
            <person name="Earl A.S."/>
            <person name="Gibby P.D."/>
            <person name="Hartmann K.A."/>
            <person name="Liu J.E."/>
            <person name="Manci A.M."/>
            <person name="Nielsen D.A."/>
            <person name="Solomon M.B."/>
            <person name="Breakwell D.P."/>
            <person name="Burnett S.H."/>
            <person name="Grose J.H."/>
        </authorList>
    </citation>
    <scope>NUCLEOTIDE SEQUENCE [LARGE SCALE GENOMIC DNA]</scope>
    <source>
        <strain evidence="2 3">16</strain>
    </source>
</reference>
<evidence type="ECO:0000313" key="2">
    <source>
        <dbReference type="EMBL" id="KPL52044.1"/>
    </source>
</evidence>
<proteinExistence type="predicted"/>
<reference evidence="2 3" key="2">
    <citation type="submission" date="2015-10" db="EMBL/GenBank/DDBJ databases">
        <title>Draft Genome Sequence of Prosthecomicrobium hirschii ATCC 27832.</title>
        <authorList>
            <person name="Daniel J."/>
            <person name="Givan S.A."/>
            <person name="Brun Y.V."/>
            <person name="Brown P.J."/>
        </authorList>
    </citation>
    <scope>NUCLEOTIDE SEQUENCE [LARGE SCALE GENOMIC DNA]</scope>
    <source>
        <strain evidence="2 3">16</strain>
    </source>
</reference>
<evidence type="ECO:0000256" key="1">
    <source>
        <dbReference type="SAM" id="SignalP"/>
    </source>
</evidence>
<name>A0A0P6VIS1_9HYPH</name>
<accession>A0A0P6VIS1</accession>
<dbReference type="RefSeq" id="WP_054358207.1">
    <property type="nucleotide sequence ID" value="NZ_LJYW01000001.1"/>
</dbReference>
<feature type="signal peptide" evidence="1">
    <location>
        <begin position="1"/>
        <end position="21"/>
    </location>
</feature>
<organism evidence="2 3">
    <name type="scientific">Prosthecodimorpha hirschii</name>
    <dbReference type="NCBI Taxonomy" id="665126"/>
    <lineage>
        <taxon>Bacteria</taxon>
        <taxon>Pseudomonadati</taxon>
        <taxon>Pseudomonadota</taxon>
        <taxon>Alphaproteobacteria</taxon>
        <taxon>Hyphomicrobiales</taxon>
        <taxon>Ancalomicrobiaceae</taxon>
        <taxon>Prosthecodimorpha</taxon>
    </lineage>
</organism>